<gene>
    <name evidence="1" type="ORF">CLUMA_CG021115</name>
</gene>
<organism evidence="1 2">
    <name type="scientific">Clunio marinus</name>
    <dbReference type="NCBI Taxonomy" id="568069"/>
    <lineage>
        <taxon>Eukaryota</taxon>
        <taxon>Metazoa</taxon>
        <taxon>Ecdysozoa</taxon>
        <taxon>Arthropoda</taxon>
        <taxon>Hexapoda</taxon>
        <taxon>Insecta</taxon>
        <taxon>Pterygota</taxon>
        <taxon>Neoptera</taxon>
        <taxon>Endopterygota</taxon>
        <taxon>Diptera</taxon>
        <taxon>Nematocera</taxon>
        <taxon>Chironomoidea</taxon>
        <taxon>Chironomidae</taxon>
        <taxon>Clunio</taxon>
    </lineage>
</organism>
<name>A0A1J1J685_9DIPT</name>
<evidence type="ECO:0000313" key="2">
    <source>
        <dbReference type="Proteomes" id="UP000183832"/>
    </source>
</evidence>
<accession>A0A1J1J685</accession>
<sequence length="63" mass="7418">MSNVNVGTHQAASDEVIKWCEKERKLKAVMLYHQHRNHPTDEIKARSLTLEKYFYCRIVVVTT</sequence>
<dbReference type="AlphaFoldDB" id="A0A1J1J685"/>
<protein>
    <submittedName>
        <fullName evidence="1">CLUMA_CG021115, isoform A</fullName>
    </submittedName>
</protein>
<dbReference type="Proteomes" id="UP000183832">
    <property type="component" value="Unassembled WGS sequence"/>
</dbReference>
<dbReference type="EMBL" id="CVRI01000074">
    <property type="protein sequence ID" value="CRL07903.1"/>
    <property type="molecule type" value="Genomic_DNA"/>
</dbReference>
<proteinExistence type="predicted"/>
<reference evidence="1 2" key="1">
    <citation type="submission" date="2015-04" db="EMBL/GenBank/DDBJ databases">
        <authorList>
            <person name="Syromyatnikov M.Y."/>
            <person name="Popov V.N."/>
        </authorList>
    </citation>
    <scope>NUCLEOTIDE SEQUENCE [LARGE SCALE GENOMIC DNA]</scope>
</reference>
<evidence type="ECO:0000313" key="1">
    <source>
        <dbReference type="EMBL" id="CRL07903.1"/>
    </source>
</evidence>
<keyword evidence="2" id="KW-1185">Reference proteome</keyword>